<protein>
    <submittedName>
        <fullName evidence="1">Uncharacterized protein</fullName>
    </submittedName>
</protein>
<gene>
    <name evidence="1" type="ORF">V5E97_00915</name>
</gene>
<evidence type="ECO:0000313" key="1">
    <source>
        <dbReference type="EMBL" id="XBH04603.1"/>
    </source>
</evidence>
<dbReference type="EMBL" id="CP155447">
    <property type="protein sequence ID" value="XBH04603.1"/>
    <property type="molecule type" value="Genomic_DNA"/>
</dbReference>
<name>A0AAU7CHV3_9BACT</name>
<accession>A0AAU7CHV3</accession>
<sequence length="65" mass="7297">MRVHGGKEIQAVQSREVIRVRKALAPACAAQVQAWRWWLWHRRPVPLGPEEGRLPVPAAGPEPAQ</sequence>
<proteinExistence type="predicted"/>
<reference evidence="1" key="1">
    <citation type="submission" date="2024-05" db="EMBL/GenBank/DDBJ databases">
        <title>Planctomycetes of the genus Singulisphaera possess chitinolytic capabilities.</title>
        <authorList>
            <person name="Ivanova A."/>
        </authorList>
    </citation>
    <scope>NUCLEOTIDE SEQUENCE</scope>
    <source>
        <strain evidence="1">Ch08T</strain>
    </source>
</reference>
<dbReference type="AlphaFoldDB" id="A0AAU7CHV3"/>
<dbReference type="RefSeq" id="WP_406697395.1">
    <property type="nucleotide sequence ID" value="NZ_CP155447.1"/>
</dbReference>
<organism evidence="1">
    <name type="scientific">Singulisphaera sp. Ch08</name>
    <dbReference type="NCBI Taxonomy" id="3120278"/>
    <lineage>
        <taxon>Bacteria</taxon>
        <taxon>Pseudomonadati</taxon>
        <taxon>Planctomycetota</taxon>
        <taxon>Planctomycetia</taxon>
        <taxon>Isosphaerales</taxon>
        <taxon>Isosphaeraceae</taxon>
        <taxon>Singulisphaera</taxon>
    </lineage>
</organism>